<dbReference type="AlphaFoldDB" id="A0A445J0P0"/>
<protein>
    <recommendedName>
        <fullName evidence="1">Conserved oligomeric Golgi complex subunit 3 C-terminal domain-containing protein</fullName>
    </recommendedName>
</protein>
<evidence type="ECO:0000259" key="1">
    <source>
        <dbReference type="Pfam" id="PF20671"/>
    </source>
</evidence>
<dbReference type="PANTHER" id="PTHR13302">
    <property type="entry name" value="CONSERVED OLIGOMERIC GOLGI COMPLEX COMPONENT 3"/>
    <property type="match status" value="1"/>
</dbReference>
<reference evidence="2 3" key="1">
    <citation type="submission" date="2018-09" db="EMBL/GenBank/DDBJ databases">
        <title>A high-quality reference genome of wild soybean provides a powerful tool to mine soybean genomes.</title>
        <authorList>
            <person name="Xie M."/>
            <person name="Chung C.Y.L."/>
            <person name="Li M.-W."/>
            <person name="Wong F.-L."/>
            <person name="Chan T.-F."/>
            <person name="Lam H.-M."/>
        </authorList>
    </citation>
    <scope>NUCLEOTIDE SEQUENCE [LARGE SCALE GENOMIC DNA]</scope>
    <source>
        <strain evidence="3">cv. W05</strain>
        <tissue evidence="2">Hypocotyl of etiolated seedlings</tissue>
    </source>
</reference>
<dbReference type="GO" id="GO:0005801">
    <property type="term" value="C:cis-Golgi network"/>
    <property type="evidence" value="ECO:0007669"/>
    <property type="project" value="InterPro"/>
</dbReference>
<evidence type="ECO:0000313" key="3">
    <source>
        <dbReference type="Proteomes" id="UP000289340"/>
    </source>
</evidence>
<organism evidence="2 3">
    <name type="scientific">Glycine soja</name>
    <name type="common">Wild soybean</name>
    <dbReference type="NCBI Taxonomy" id="3848"/>
    <lineage>
        <taxon>Eukaryota</taxon>
        <taxon>Viridiplantae</taxon>
        <taxon>Streptophyta</taxon>
        <taxon>Embryophyta</taxon>
        <taxon>Tracheophyta</taxon>
        <taxon>Spermatophyta</taxon>
        <taxon>Magnoliopsida</taxon>
        <taxon>eudicotyledons</taxon>
        <taxon>Gunneridae</taxon>
        <taxon>Pentapetalae</taxon>
        <taxon>rosids</taxon>
        <taxon>fabids</taxon>
        <taxon>Fabales</taxon>
        <taxon>Fabaceae</taxon>
        <taxon>Papilionoideae</taxon>
        <taxon>50 kb inversion clade</taxon>
        <taxon>NPAAA clade</taxon>
        <taxon>indigoferoid/millettioid clade</taxon>
        <taxon>Phaseoleae</taxon>
        <taxon>Glycine</taxon>
        <taxon>Glycine subgen. Soja</taxon>
    </lineage>
</organism>
<dbReference type="GO" id="GO:0006891">
    <property type="term" value="P:intra-Golgi vesicle-mediated transport"/>
    <property type="evidence" value="ECO:0007669"/>
    <property type="project" value="TreeGrafter"/>
</dbReference>
<dbReference type="InterPro" id="IPR007265">
    <property type="entry name" value="COG_su3"/>
</dbReference>
<dbReference type="GO" id="GO:0016020">
    <property type="term" value="C:membrane"/>
    <property type="evidence" value="ECO:0007669"/>
    <property type="project" value="InterPro"/>
</dbReference>
<dbReference type="GO" id="GO:0007030">
    <property type="term" value="P:Golgi organization"/>
    <property type="evidence" value="ECO:0007669"/>
    <property type="project" value="TreeGrafter"/>
</dbReference>
<gene>
    <name evidence="2" type="ORF">D0Y65_024070</name>
</gene>
<accession>A0A445J0P0</accession>
<name>A0A445J0P0_GLYSO</name>
<keyword evidence="3" id="KW-1185">Reference proteome</keyword>
<dbReference type="Proteomes" id="UP000289340">
    <property type="component" value="Chromosome 9"/>
</dbReference>
<evidence type="ECO:0000313" key="2">
    <source>
        <dbReference type="EMBL" id="RZB91905.1"/>
    </source>
</evidence>
<dbReference type="GO" id="GO:0017119">
    <property type="term" value="C:Golgi transport complex"/>
    <property type="evidence" value="ECO:0007669"/>
    <property type="project" value="TreeGrafter"/>
</dbReference>
<proteinExistence type="predicted"/>
<dbReference type="GO" id="GO:0006886">
    <property type="term" value="P:intracellular protein transport"/>
    <property type="evidence" value="ECO:0007669"/>
    <property type="project" value="InterPro"/>
</dbReference>
<sequence length="92" mass="10103">MRSNALVVLKGASSQFQEAIRGSGGGKACISEGVEAFVIYVRFKVATSELKPLLEEIESRSSRKEYGQILAECHRLYCEQCLSLKAINFSNG</sequence>
<dbReference type="InterPro" id="IPR048685">
    <property type="entry name" value="COG3_C"/>
</dbReference>
<dbReference type="PANTHER" id="PTHR13302:SF8">
    <property type="entry name" value="CONSERVED OLIGOMERIC GOLGI COMPLEX SUBUNIT 3"/>
    <property type="match status" value="1"/>
</dbReference>
<feature type="domain" description="Conserved oligomeric Golgi complex subunit 3 C-terminal" evidence="1">
    <location>
        <begin position="38"/>
        <end position="80"/>
    </location>
</feature>
<dbReference type="EMBL" id="QZWG01000009">
    <property type="protein sequence ID" value="RZB91905.1"/>
    <property type="molecule type" value="Genomic_DNA"/>
</dbReference>
<dbReference type="Pfam" id="PF20671">
    <property type="entry name" value="COG3_C"/>
    <property type="match status" value="1"/>
</dbReference>
<comment type="caution">
    <text evidence="2">The sequence shown here is derived from an EMBL/GenBank/DDBJ whole genome shotgun (WGS) entry which is preliminary data.</text>
</comment>